<comment type="similarity">
    <text evidence="4">Belongs to the methyl-accepting chemotaxis (MCP) protein family.</text>
</comment>
<feature type="domain" description="HAMP" evidence="11">
    <location>
        <begin position="1039"/>
        <end position="1091"/>
    </location>
</feature>
<evidence type="ECO:0000256" key="5">
    <source>
        <dbReference type="PROSITE-ProRule" id="PRU00284"/>
    </source>
</evidence>
<evidence type="ECO:0000259" key="10">
    <source>
        <dbReference type="PROSITE" id="PS50113"/>
    </source>
</evidence>
<evidence type="ECO:0000256" key="1">
    <source>
        <dbReference type="ARBA" id="ARBA00004370"/>
    </source>
</evidence>
<dbReference type="Pfam" id="PF00015">
    <property type="entry name" value="MCPsignal"/>
    <property type="match status" value="1"/>
</dbReference>
<dbReference type="InterPro" id="IPR001610">
    <property type="entry name" value="PAC"/>
</dbReference>
<feature type="compositionally biased region" description="Low complexity" evidence="7">
    <location>
        <begin position="1097"/>
        <end position="1108"/>
    </location>
</feature>
<proteinExistence type="inferred from homology"/>
<dbReference type="PANTHER" id="PTHR43531">
    <property type="entry name" value="PROTEIN ICFG"/>
    <property type="match status" value="1"/>
</dbReference>
<comment type="subcellular location">
    <subcellularLocation>
        <location evidence="1">Membrane</location>
    </subcellularLocation>
</comment>
<evidence type="ECO:0000259" key="11">
    <source>
        <dbReference type="PROSITE" id="PS50885"/>
    </source>
</evidence>
<gene>
    <name evidence="12" type="ORF">FLL46_17640</name>
</gene>
<feature type="domain" description="PAC" evidence="10">
    <location>
        <begin position="330"/>
        <end position="382"/>
    </location>
</feature>
<dbReference type="EMBL" id="VIKS01000010">
    <property type="protein sequence ID" value="TQV86714.1"/>
    <property type="molecule type" value="Genomic_DNA"/>
</dbReference>
<dbReference type="Pfam" id="PF18947">
    <property type="entry name" value="HAMP_2"/>
    <property type="match status" value="1"/>
</dbReference>
<dbReference type="InterPro" id="IPR000014">
    <property type="entry name" value="PAS"/>
</dbReference>
<dbReference type="GO" id="GO:0005886">
    <property type="term" value="C:plasma membrane"/>
    <property type="evidence" value="ECO:0007669"/>
    <property type="project" value="TreeGrafter"/>
</dbReference>
<evidence type="ECO:0000256" key="2">
    <source>
        <dbReference type="ARBA" id="ARBA00022481"/>
    </source>
</evidence>
<protein>
    <submittedName>
        <fullName evidence="12">PAS domain-containing protein</fullName>
    </submittedName>
</protein>
<feature type="domain" description="PAS" evidence="9">
    <location>
        <begin position="498"/>
        <end position="552"/>
    </location>
</feature>
<feature type="domain" description="Methyl-accepting transducer" evidence="8">
    <location>
        <begin position="1096"/>
        <end position="1325"/>
    </location>
</feature>
<dbReference type="GO" id="GO:0007165">
    <property type="term" value="P:signal transduction"/>
    <property type="evidence" value="ECO:0007669"/>
    <property type="project" value="UniProtKB-KW"/>
</dbReference>
<dbReference type="InterPro" id="IPR051310">
    <property type="entry name" value="MCP_chemotaxis"/>
</dbReference>
<keyword evidence="3 5" id="KW-0807">Transducer</keyword>
<dbReference type="SUPFAM" id="SSF58104">
    <property type="entry name" value="Methyl-accepting chemotaxis protein (MCP) signaling domain"/>
    <property type="match status" value="1"/>
</dbReference>
<feature type="domain" description="PAC" evidence="10">
    <location>
        <begin position="452"/>
        <end position="504"/>
    </location>
</feature>
<dbReference type="SMART" id="SM00091">
    <property type="entry name" value="PAS"/>
    <property type="match status" value="8"/>
</dbReference>
<dbReference type="PANTHER" id="PTHR43531:SF14">
    <property type="entry name" value="METHYL-ACCEPTING CHEMOTAXIS PROTEIN I-RELATED"/>
    <property type="match status" value="1"/>
</dbReference>
<dbReference type="SMART" id="SM00283">
    <property type="entry name" value="MA"/>
    <property type="match status" value="1"/>
</dbReference>
<evidence type="ECO:0000256" key="6">
    <source>
        <dbReference type="SAM" id="Coils"/>
    </source>
</evidence>
<feature type="region of interest" description="Disordered" evidence="7">
    <location>
        <begin position="1097"/>
        <end position="1133"/>
    </location>
</feature>
<dbReference type="Gene3D" id="1.10.287.950">
    <property type="entry name" value="Methyl-accepting chemotaxis protein"/>
    <property type="match status" value="1"/>
</dbReference>
<dbReference type="FunFam" id="1.10.287.950:FF:000001">
    <property type="entry name" value="Methyl-accepting chemotaxis sensory transducer"/>
    <property type="match status" value="1"/>
</dbReference>
<keyword evidence="2" id="KW-0488">Methylation</keyword>
<evidence type="ECO:0000259" key="9">
    <source>
        <dbReference type="PROSITE" id="PS50112"/>
    </source>
</evidence>
<dbReference type="RefSeq" id="WP_142932639.1">
    <property type="nucleotide sequence ID" value="NZ_ML660166.1"/>
</dbReference>
<dbReference type="PROSITE" id="PS50885">
    <property type="entry name" value="HAMP"/>
    <property type="match status" value="1"/>
</dbReference>
<evidence type="ECO:0000313" key="12">
    <source>
        <dbReference type="EMBL" id="TQV86714.1"/>
    </source>
</evidence>
<dbReference type="Proteomes" id="UP000315439">
    <property type="component" value="Unassembled WGS sequence"/>
</dbReference>
<dbReference type="SMART" id="SM00086">
    <property type="entry name" value="PAC"/>
    <property type="match status" value="4"/>
</dbReference>
<evidence type="ECO:0000256" key="4">
    <source>
        <dbReference type="ARBA" id="ARBA00029447"/>
    </source>
</evidence>
<dbReference type="Gene3D" id="3.30.450.20">
    <property type="entry name" value="PAS domain"/>
    <property type="match status" value="8"/>
</dbReference>
<evidence type="ECO:0000256" key="3">
    <source>
        <dbReference type="ARBA" id="ARBA00023224"/>
    </source>
</evidence>
<evidence type="ECO:0000256" key="7">
    <source>
        <dbReference type="SAM" id="MobiDB-lite"/>
    </source>
</evidence>
<keyword evidence="6" id="KW-0175">Coiled coil</keyword>
<dbReference type="GO" id="GO:0004888">
    <property type="term" value="F:transmembrane signaling receptor activity"/>
    <property type="evidence" value="ECO:0007669"/>
    <property type="project" value="InterPro"/>
</dbReference>
<keyword evidence="13" id="KW-1185">Reference proteome</keyword>
<dbReference type="InterPro" id="IPR000700">
    <property type="entry name" value="PAS-assoc_C"/>
</dbReference>
<dbReference type="PROSITE" id="PS50111">
    <property type="entry name" value="CHEMOTAXIS_TRANSDUC_2"/>
    <property type="match status" value="1"/>
</dbReference>
<accession>A0A545UB74</accession>
<organism evidence="12 13">
    <name type="scientific">Aliikangiella coralliicola</name>
    <dbReference type="NCBI Taxonomy" id="2592383"/>
    <lineage>
        <taxon>Bacteria</taxon>
        <taxon>Pseudomonadati</taxon>
        <taxon>Pseudomonadota</taxon>
        <taxon>Gammaproteobacteria</taxon>
        <taxon>Oceanospirillales</taxon>
        <taxon>Pleioneaceae</taxon>
        <taxon>Aliikangiella</taxon>
    </lineage>
</organism>
<dbReference type="InterPro" id="IPR003660">
    <property type="entry name" value="HAMP_dom"/>
</dbReference>
<evidence type="ECO:0000313" key="13">
    <source>
        <dbReference type="Proteomes" id="UP000315439"/>
    </source>
</evidence>
<dbReference type="CDD" id="cd00130">
    <property type="entry name" value="PAS"/>
    <property type="match status" value="4"/>
</dbReference>
<feature type="domain" description="PAS" evidence="9">
    <location>
        <begin position="877"/>
        <end position="919"/>
    </location>
</feature>
<name>A0A545UB74_9GAMM</name>
<reference evidence="12 13" key="1">
    <citation type="submission" date="2019-07" db="EMBL/GenBank/DDBJ databases">
        <title>Draft genome for Aliikangiella sp. M105.</title>
        <authorList>
            <person name="Wang G."/>
        </authorList>
    </citation>
    <scope>NUCLEOTIDE SEQUENCE [LARGE SCALE GENOMIC DNA]</scope>
    <source>
        <strain evidence="12 13">M105</strain>
    </source>
</reference>
<feature type="domain" description="PAC" evidence="10">
    <location>
        <begin position="574"/>
        <end position="626"/>
    </location>
</feature>
<dbReference type="PRINTS" id="PR00260">
    <property type="entry name" value="CHEMTRNSDUCR"/>
</dbReference>
<dbReference type="PROSITE" id="PS50113">
    <property type="entry name" value="PAC"/>
    <property type="match status" value="4"/>
</dbReference>
<feature type="coiled-coil region" evidence="6">
    <location>
        <begin position="1296"/>
        <end position="1334"/>
    </location>
</feature>
<dbReference type="OrthoDB" id="9765776at2"/>
<dbReference type="InterPro" id="IPR035965">
    <property type="entry name" value="PAS-like_dom_sf"/>
</dbReference>
<feature type="compositionally biased region" description="Polar residues" evidence="7">
    <location>
        <begin position="1109"/>
        <end position="1133"/>
    </location>
</feature>
<dbReference type="NCBIfam" id="TIGR00229">
    <property type="entry name" value="sensory_box"/>
    <property type="match status" value="4"/>
</dbReference>
<evidence type="ECO:0000259" key="8">
    <source>
        <dbReference type="PROSITE" id="PS50111"/>
    </source>
</evidence>
<dbReference type="CDD" id="cd11386">
    <property type="entry name" value="MCP_signal"/>
    <property type="match status" value="1"/>
</dbReference>
<dbReference type="GO" id="GO:0006935">
    <property type="term" value="P:chemotaxis"/>
    <property type="evidence" value="ECO:0007669"/>
    <property type="project" value="InterPro"/>
</dbReference>
<comment type="caution">
    <text evidence="12">The sequence shown here is derived from an EMBL/GenBank/DDBJ whole genome shotgun (WGS) entry which is preliminary data.</text>
</comment>
<dbReference type="InterPro" id="IPR013655">
    <property type="entry name" value="PAS_fold_3"/>
</dbReference>
<dbReference type="InterPro" id="IPR004090">
    <property type="entry name" value="Chemotax_Me-accpt_rcpt"/>
</dbReference>
<sequence length="1383" mass="152136">MNSNQDEQYLAALENLNTAIMTVNTDLEISFVNVALERLLNKLKHEFSNNWPDFSGDRDFLVGKKIQKLHPELEQFSSKITDKNNLPNAISLSIGELSIRLDISACLDGEGELLGATIAWADVTVEKEREALNNDFAGQIAAIGKSQAVIEFNMDGTIITANDIFLNAMGYSLNEIQGKHHSMFAAPGVKESADYKAFWEKLNQGEFETGEYKRIGKGGKEVWIQASYNPIFDLNGKPYKVVKYASDVSAQKLANADSSGQIEAISKSQAVIEFNMDGTIIKANDIFLGAMGYSLEEIQGKHHSMFAPPGVKESSEYKEFWEKLNRGEFEAGEYKRVGKGGKEVWIQASYNPIFDLNGKPYKVVKYASDVTAQKLANADSSGQIEAISKSQAVIEFNMDGTIIIANDIFLGAMGYSLEEIQGKHHSMFAPPGVKESAEYKEFWEKLNRGEFEAGEYKRVGKGGKEVWIQASYNPIFDLNGKPYKVVKYASDVTEQKLTNADYSGQIEAISKSQAVIEFNMDGTIIIANDIFLGAMGYSLEEIQGKHHSMFAPPGVKESAEYKEFWEKLNRGEFEAGEYKRIGKGGNEIWIQASYNPIFDLNGKPYKVVKYATDITEQTRIFHEASRMKGAVLGSQTAVMMVDRDLKITFCNDATYELLKSLESAMVSIWPGFQPTEEYMLGKCIDDFHKNPAHQRKILSDPANLPFKTNISIGENTIELNVCAIINVEGQHVGASLEWADVTAKVASDNDVARLMGAMEGSQTATMMVDRDLLVTYTNPATMSLLGELESTLQSIWPDFKATEDYMIGKCIDDFHKDPAHQRKLLGDPANLPYQTNIKLGDNTISLNVAAIMDSQGNYVGSSLEWADVTEQIAAEVEVGRLISAVEGMSTNLMMADPDGNINYLNPSIKNMLSRREKEIQAVLPQFDIDTLIGTNFDVFHKNPAHQRRLLRPENLPYSSDIKVGPLSFKLIAVALKDKSDNYLGTAVEWIDTTEQVNAQEQVEELIAKASRGELTERLDAESFEGFMKNLSLGVNSMLDTVVEPIDNCQKSLEQLAAGNLQQSMEGNYHGMFKDLQSSINTSIDNLRNMVGEIMEASSHVSSSSKEISQGNTDLSQRTEEQASSLEETASSMEELTGTVKENAESAGKANKLSSDTMQLAESGGQVVTEAIKAMKEINDASREISDIISVIDEIAFQTNLLALNAAVEAARAGDQGRGFAVVAAEVRNLAQRSASAAKDIKSLISNSVSKVDQGSQLVNDSGQKLNDIVDSVRNVSQLVKEISGASEEQASGIEQVNQAISQMDNMTQQNSALVEQAAASAESLNEQAGNLMELMSFFKTGDESGKRSGEIISPVKRASSNAESAPVKRRSPQVSSDEEWEEF</sequence>
<dbReference type="PROSITE" id="PS50112">
    <property type="entry name" value="PAS"/>
    <property type="match status" value="2"/>
</dbReference>
<feature type="domain" description="PAC" evidence="10">
    <location>
        <begin position="208"/>
        <end position="260"/>
    </location>
</feature>
<feature type="region of interest" description="Disordered" evidence="7">
    <location>
        <begin position="1341"/>
        <end position="1383"/>
    </location>
</feature>
<dbReference type="InterPro" id="IPR004089">
    <property type="entry name" value="MCPsignal_dom"/>
</dbReference>
<dbReference type="Pfam" id="PF13188">
    <property type="entry name" value="PAS_8"/>
    <property type="match status" value="1"/>
</dbReference>
<dbReference type="Pfam" id="PF08447">
    <property type="entry name" value="PAS_3"/>
    <property type="match status" value="4"/>
</dbReference>
<dbReference type="SUPFAM" id="SSF55785">
    <property type="entry name" value="PYP-like sensor domain (PAS domain)"/>
    <property type="match status" value="4"/>
</dbReference>